<dbReference type="InterPro" id="IPR056009">
    <property type="entry name" value="DUF7587"/>
</dbReference>
<evidence type="ECO:0000259" key="1">
    <source>
        <dbReference type="Pfam" id="PF24494"/>
    </source>
</evidence>
<proteinExistence type="predicted"/>
<protein>
    <recommendedName>
        <fullName evidence="1">DUF7587 domain-containing protein</fullName>
    </recommendedName>
</protein>
<dbReference type="EMBL" id="KN848066">
    <property type="protein sequence ID" value="KIY00882.1"/>
    <property type="molecule type" value="Genomic_DNA"/>
</dbReference>
<dbReference type="GeneID" id="27709294"/>
<gene>
    <name evidence="2" type="ORF">Z520_03548</name>
</gene>
<dbReference type="RefSeq" id="XP_016635004.1">
    <property type="nucleotide sequence ID" value="XM_016774058.1"/>
</dbReference>
<name>A0A0D2IUY8_9EURO</name>
<dbReference type="Proteomes" id="UP000053411">
    <property type="component" value="Unassembled WGS sequence"/>
</dbReference>
<dbReference type="OrthoDB" id="10385099at2759"/>
<sequence length="278" mass="32560">MPVPPLIDFPIPTFLRDLPRSKYLPNYLFFTSHCDSATQASSAGVYCGSWARDTLFMWQWIHDTPQQHFDCHFNMQSTYPTMFISTTSEFLRALLIAVGHHRRQRYGIKITVIDVKKAMESHHDITHAREIAQRLHREDAAKKKSEWVFLGRVKPCAIVHQIDFDATLCNSLFRLFPTFQDQAYLWELRSNIPRDFHLSDPYLFDQHNQAKRDAQQCAMLANWLGEPGGWTCEQKDVYLMIVGQIRMWKDDMSGADAEYQRDFLEKLSLWAPNVFHQS</sequence>
<evidence type="ECO:0000313" key="2">
    <source>
        <dbReference type="EMBL" id="KIY00882.1"/>
    </source>
</evidence>
<organism evidence="2 3">
    <name type="scientific">Fonsecaea multimorphosa CBS 102226</name>
    <dbReference type="NCBI Taxonomy" id="1442371"/>
    <lineage>
        <taxon>Eukaryota</taxon>
        <taxon>Fungi</taxon>
        <taxon>Dikarya</taxon>
        <taxon>Ascomycota</taxon>
        <taxon>Pezizomycotina</taxon>
        <taxon>Eurotiomycetes</taxon>
        <taxon>Chaetothyriomycetidae</taxon>
        <taxon>Chaetothyriales</taxon>
        <taxon>Herpotrichiellaceae</taxon>
        <taxon>Fonsecaea</taxon>
    </lineage>
</organism>
<dbReference type="Pfam" id="PF24494">
    <property type="entry name" value="DUF7587"/>
    <property type="match status" value="1"/>
</dbReference>
<dbReference type="AlphaFoldDB" id="A0A0D2IUY8"/>
<dbReference type="VEuPathDB" id="FungiDB:Z520_03548"/>
<reference evidence="2 3" key="1">
    <citation type="submission" date="2015-01" db="EMBL/GenBank/DDBJ databases">
        <title>The Genome Sequence of Fonsecaea multimorphosa CBS 102226.</title>
        <authorList>
            <consortium name="The Broad Institute Genomics Platform"/>
            <person name="Cuomo C."/>
            <person name="de Hoog S."/>
            <person name="Gorbushina A."/>
            <person name="Stielow B."/>
            <person name="Teixiera M."/>
            <person name="Abouelleil A."/>
            <person name="Chapman S.B."/>
            <person name="Priest M."/>
            <person name="Young S.K."/>
            <person name="Wortman J."/>
            <person name="Nusbaum C."/>
            <person name="Birren B."/>
        </authorList>
    </citation>
    <scope>NUCLEOTIDE SEQUENCE [LARGE SCALE GENOMIC DNA]</scope>
    <source>
        <strain evidence="2 3">CBS 102226</strain>
    </source>
</reference>
<accession>A0A0D2IUY8</accession>
<evidence type="ECO:0000313" key="3">
    <source>
        <dbReference type="Proteomes" id="UP000053411"/>
    </source>
</evidence>
<feature type="domain" description="DUF7587" evidence="1">
    <location>
        <begin position="24"/>
        <end position="165"/>
    </location>
</feature>
<keyword evidence="3" id="KW-1185">Reference proteome</keyword>